<gene>
    <name evidence="1" type="ORF">P170DRAFT_15901</name>
</gene>
<comment type="caution">
    <text evidence="1">The sequence shown here is derived from an EMBL/GenBank/DDBJ whole genome shotgun (WGS) entry which is preliminary data.</text>
</comment>
<dbReference type="RefSeq" id="XP_024709681.1">
    <property type="nucleotide sequence ID" value="XM_024842554.1"/>
</dbReference>
<dbReference type="AlphaFoldDB" id="A0A2I2GNE8"/>
<dbReference type="EMBL" id="MSFO01000001">
    <property type="protein sequence ID" value="PLB54379.1"/>
    <property type="molecule type" value="Genomic_DNA"/>
</dbReference>
<organism evidence="1 2">
    <name type="scientific">Aspergillus steynii IBT 23096</name>
    <dbReference type="NCBI Taxonomy" id="1392250"/>
    <lineage>
        <taxon>Eukaryota</taxon>
        <taxon>Fungi</taxon>
        <taxon>Dikarya</taxon>
        <taxon>Ascomycota</taxon>
        <taxon>Pezizomycotina</taxon>
        <taxon>Eurotiomycetes</taxon>
        <taxon>Eurotiomycetidae</taxon>
        <taxon>Eurotiales</taxon>
        <taxon>Aspergillaceae</taxon>
        <taxon>Aspergillus</taxon>
        <taxon>Aspergillus subgen. Circumdati</taxon>
    </lineage>
</organism>
<accession>A0A2I2GNE8</accession>
<reference evidence="1 2" key="1">
    <citation type="submission" date="2016-12" db="EMBL/GenBank/DDBJ databases">
        <title>The genomes of Aspergillus section Nigri reveals drivers in fungal speciation.</title>
        <authorList>
            <consortium name="DOE Joint Genome Institute"/>
            <person name="Vesth T.C."/>
            <person name="Nybo J."/>
            <person name="Theobald S."/>
            <person name="Brandl J."/>
            <person name="Frisvad J.C."/>
            <person name="Nielsen K.F."/>
            <person name="Lyhne E.K."/>
            <person name="Kogle M.E."/>
            <person name="Kuo A."/>
            <person name="Riley R."/>
            <person name="Clum A."/>
            <person name="Nolan M."/>
            <person name="Lipzen A."/>
            <person name="Salamov A."/>
            <person name="Henrissat B."/>
            <person name="Wiebenga A."/>
            <person name="De Vries R.P."/>
            <person name="Grigoriev I.V."/>
            <person name="Mortensen U.H."/>
            <person name="Andersen M.R."/>
            <person name="Baker S.E."/>
        </authorList>
    </citation>
    <scope>NUCLEOTIDE SEQUENCE [LARGE SCALE GENOMIC DNA]</scope>
    <source>
        <strain evidence="1 2">IBT 23096</strain>
    </source>
</reference>
<dbReference type="VEuPathDB" id="FungiDB:P170DRAFT_15901"/>
<evidence type="ECO:0000313" key="2">
    <source>
        <dbReference type="Proteomes" id="UP000234275"/>
    </source>
</evidence>
<proteinExistence type="predicted"/>
<evidence type="ECO:0000313" key="1">
    <source>
        <dbReference type="EMBL" id="PLB54379.1"/>
    </source>
</evidence>
<protein>
    <submittedName>
        <fullName evidence="1">Uncharacterized protein</fullName>
    </submittedName>
</protein>
<keyword evidence="2" id="KW-1185">Reference proteome</keyword>
<sequence length="204" mass="22037">MRLPVTLPVCGLPAIGHTQSAPMSMLYYTVYTILTAWSPPLDPGNRISSPRLKLTFWAQPKAFSLSVPSPLRTEGTNPLSGQIVPPSARDLSLLLPRSSRVYYGVLRALSLSFGARPKVGRRLHPPVAGSAAKHPTNASYFGSWVRLSPSPCARPVLSSHPCVGRPALMPFRFVSLLLNPLSSLSSALIPVARSLAQQMPSPHR</sequence>
<dbReference type="GeneID" id="36550251"/>
<name>A0A2I2GNE8_9EURO</name>
<dbReference type="Proteomes" id="UP000234275">
    <property type="component" value="Unassembled WGS sequence"/>
</dbReference>